<dbReference type="EMBL" id="CQEM01000018">
    <property type="protein sequence ID" value="CNL65936.1"/>
    <property type="molecule type" value="Genomic_DNA"/>
</dbReference>
<proteinExistence type="predicted"/>
<dbReference type="AlphaFoldDB" id="A0A0T9USD0"/>
<evidence type="ECO:0000313" key="3">
    <source>
        <dbReference type="EMBL" id="CNL65936.1"/>
    </source>
</evidence>
<dbReference type="EMBL" id="CP011975">
    <property type="protein sequence ID" value="AKP33593.1"/>
    <property type="molecule type" value="Genomic_DNA"/>
</dbReference>
<accession>A0A0T9USD0</accession>
<feature type="region of interest" description="Disordered" evidence="1">
    <location>
        <begin position="505"/>
        <end position="545"/>
    </location>
</feature>
<evidence type="ECO:0000313" key="2">
    <source>
        <dbReference type="EMBL" id="AKP33593.1"/>
    </source>
</evidence>
<feature type="compositionally biased region" description="Low complexity" evidence="1">
    <location>
        <begin position="512"/>
        <end position="535"/>
    </location>
</feature>
<reference evidence="3" key="2">
    <citation type="submission" date="2015-03" db="EMBL/GenBank/DDBJ databases">
        <authorList>
            <person name="Murphy D."/>
        </authorList>
    </citation>
    <scope>NUCLEOTIDE SEQUENCE [LARGE SCALE GENOMIC DNA]</scope>
    <source>
        <strain evidence="3">IP27925</strain>
    </source>
</reference>
<evidence type="ECO:0000313" key="4">
    <source>
        <dbReference type="Proteomes" id="UP000040088"/>
    </source>
</evidence>
<keyword evidence="5" id="KW-1185">Reference proteome</keyword>
<dbReference type="OrthoDB" id="6479700at2"/>
<reference evidence="2 5" key="1">
    <citation type="journal article" date="2015" name="Genome Announc.">
        <title>De Novo Genome Sequence of Yersinia aleksiciae Y159T.</title>
        <authorList>
            <person name="Sprague L.D."/>
            <person name="Neubauer H."/>
        </authorList>
    </citation>
    <scope>NUCLEOTIDE SEQUENCE [LARGE SCALE GENOMIC DNA]</scope>
    <source>
        <strain evidence="2 5">159</strain>
    </source>
</reference>
<name>A0A0T9USD0_YERAE</name>
<evidence type="ECO:0000256" key="1">
    <source>
        <dbReference type="SAM" id="MobiDB-lite"/>
    </source>
</evidence>
<dbReference type="InterPro" id="IPR011024">
    <property type="entry name" value="G_crystallin-like"/>
</dbReference>
<gene>
    <name evidence="2" type="ORF">ACZ76_08595</name>
    <name evidence="3" type="ORF">ERS008460_03447</name>
</gene>
<protein>
    <submittedName>
        <fullName evidence="3">Beta-gamma-crystallin</fullName>
    </submittedName>
</protein>
<dbReference type="Proteomes" id="UP000069914">
    <property type="component" value="Chromosome"/>
</dbReference>
<dbReference type="Proteomes" id="UP000040088">
    <property type="component" value="Unassembled WGS sequence"/>
</dbReference>
<evidence type="ECO:0000313" key="5">
    <source>
        <dbReference type="Proteomes" id="UP000069914"/>
    </source>
</evidence>
<dbReference type="SUPFAM" id="SSF49695">
    <property type="entry name" value="gamma-Crystallin-like"/>
    <property type="match status" value="1"/>
</dbReference>
<dbReference type="KEGG" id="yak:ACZ76_08595"/>
<organism evidence="3 4">
    <name type="scientific">Yersinia aleksiciae</name>
    <dbReference type="NCBI Taxonomy" id="263819"/>
    <lineage>
        <taxon>Bacteria</taxon>
        <taxon>Pseudomonadati</taxon>
        <taxon>Pseudomonadota</taxon>
        <taxon>Gammaproteobacteria</taxon>
        <taxon>Enterobacterales</taxon>
        <taxon>Yersiniaceae</taxon>
        <taxon>Yersinia</taxon>
    </lineage>
</organism>
<dbReference type="Gene3D" id="2.60.20.10">
    <property type="entry name" value="Crystallins"/>
    <property type="match status" value="1"/>
</dbReference>
<reference evidence="4" key="3">
    <citation type="submission" date="2015-03" db="EMBL/GenBank/DDBJ databases">
        <authorList>
            <consortium name="Pathogen Informatics"/>
        </authorList>
    </citation>
    <scope>NUCLEOTIDE SEQUENCE [LARGE SCALE GENOMIC DNA]</scope>
    <source>
        <strain evidence="4">IP27925</strain>
    </source>
</reference>
<sequence length="772" mass="86277">MRNKRILLSLLIYLSFTEMTLAKEKIIDILKFKGLELKIKPENTSPICFYYENYFQGKKFCLNSSEVIDFKIKNNIGVRADEIHSIKIPETHQIIVYQGEHSFTLTDSILQEAWQKITGKNDVTGIVATTKKRLSCDTNCIIAQKMIIPLSAIFAPYSADTQHQERSVLLSFEKSHNTFDLSFNNFMEVTVDNGLVSILPAKSQQIDFPLNQDTTHISFLFSWHNNTLSLSFLETMEGKLLHLSPTISMSPDDSIHQQDIYLAIFNSDDRQPLSMPKVLMAVNNEPGRAKRGTAGILGCFLSGPLALYNVITQGRCNQVESAWHHIKTFFSGEDPSNSVIAGTAGPLKPKSLTTATLPEITPPTLMLTQLNTDLHGQSLTLPAVSHYCQTPLEHVVGARFPRQIKHSCYTWMSSVLADFTLLFGRSLHTWSTEYLIQTLNGILDRRAIDSDHDAIDAFIRDPRAGNRLIQTINDVAEEYGRSALIDSLTQAFVYAEQNYMQYAMANSPPGPSSGNSAASCHSQSEYDSESSSSSDSDSDTASPLQTQQYPLGTYQMPISSYVHQDVLPRVLHNGEWQVSQQRFDIEVIQGTYEQTRRSIYNLLETIAAWENTYQEQQVHCNHHGIFPTEIATNRYAGQVTSRLITSHARHPRANQIIIVVRFNHQIVSVSVADSYFIDGNPAMKHGTIRATLTNPAYVLTPQIEGAIRGAGSAALHTMIQHLIADGISVIEAEVISTPSAVIKKRIGFVFIPDPYDNYQFPATDIPTPEPEL</sequence>